<dbReference type="InterPro" id="IPR029071">
    <property type="entry name" value="Ubiquitin-like_domsf"/>
</dbReference>
<feature type="region of interest" description="Disordered" evidence="1">
    <location>
        <begin position="58"/>
        <end position="83"/>
    </location>
</feature>
<dbReference type="AlphaFoldDB" id="T1JGB2"/>
<protein>
    <recommendedName>
        <fullName evidence="4">Rad60/SUMO-like domain-containing protein</fullName>
    </recommendedName>
</protein>
<dbReference type="Proteomes" id="UP000014500">
    <property type="component" value="Unassembled WGS sequence"/>
</dbReference>
<sequence>MSGNKLIFNKIDSDQKDVKDVKPKIKISAVKPASVSGLPNYAKGSTFQYREIMIFRSPTGQQNLSSRQRDLSSGQRDKTSSGTRIIPSFYVPSVRAPINSRLATQVQDIRSFSGLADPVKPKSESCEEIQINVEKQDGNQMRIKIKKNSTFKELFDTYSTNMLKMEDGDSIEINFFQEGGGPSL</sequence>
<dbReference type="SUPFAM" id="SSF54236">
    <property type="entry name" value="Ubiquitin-like"/>
    <property type="match status" value="1"/>
</dbReference>
<proteinExistence type="predicted"/>
<dbReference type="HOGENOM" id="CLU_1470012_0_0_1"/>
<evidence type="ECO:0008006" key="4">
    <source>
        <dbReference type="Google" id="ProtNLM"/>
    </source>
</evidence>
<name>T1JGB2_STRMM</name>
<evidence type="ECO:0000256" key="1">
    <source>
        <dbReference type="SAM" id="MobiDB-lite"/>
    </source>
</evidence>
<organism evidence="2 3">
    <name type="scientific">Strigamia maritima</name>
    <name type="common">European centipede</name>
    <name type="synonym">Geophilus maritimus</name>
    <dbReference type="NCBI Taxonomy" id="126957"/>
    <lineage>
        <taxon>Eukaryota</taxon>
        <taxon>Metazoa</taxon>
        <taxon>Ecdysozoa</taxon>
        <taxon>Arthropoda</taxon>
        <taxon>Myriapoda</taxon>
        <taxon>Chilopoda</taxon>
        <taxon>Pleurostigmophora</taxon>
        <taxon>Geophilomorpha</taxon>
        <taxon>Linotaeniidae</taxon>
        <taxon>Strigamia</taxon>
    </lineage>
</organism>
<evidence type="ECO:0000313" key="3">
    <source>
        <dbReference type="Proteomes" id="UP000014500"/>
    </source>
</evidence>
<evidence type="ECO:0000313" key="2">
    <source>
        <dbReference type="EnsemblMetazoa" id="SMAR012883-PA"/>
    </source>
</evidence>
<reference evidence="2" key="2">
    <citation type="submission" date="2015-02" db="UniProtKB">
        <authorList>
            <consortium name="EnsemblMetazoa"/>
        </authorList>
    </citation>
    <scope>IDENTIFICATION</scope>
</reference>
<dbReference type="Gene3D" id="3.10.20.90">
    <property type="entry name" value="Phosphatidylinositol 3-kinase Catalytic Subunit, Chain A, domain 1"/>
    <property type="match status" value="1"/>
</dbReference>
<accession>T1JGB2</accession>
<dbReference type="EnsemblMetazoa" id="SMAR012883-RA">
    <property type="protein sequence ID" value="SMAR012883-PA"/>
    <property type="gene ID" value="SMAR012883"/>
</dbReference>
<reference evidence="3" key="1">
    <citation type="submission" date="2011-05" db="EMBL/GenBank/DDBJ databases">
        <authorList>
            <person name="Richards S.R."/>
            <person name="Qu J."/>
            <person name="Jiang H."/>
            <person name="Jhangiani S.N."/>
            <person name="Agravi P."/>
            <person name="Goodspeed R."/>
            <person name="Gross S."/>
            <person name="Mandapat C."/>
            <person name="Jackson L."/>
            <person name="Mathew T."/>
            <person name="Pu L."/>
            <person name="Thornton R."/>
            <person name="Saada N."/>
            <person name="Wilczek-Boney K.B."/>
            <person name="Lee S."/>
            <person name="Kovar C."/>
            <person name="Wu Y."/>
            <person name="Scherer S.E."/>
            <person name="Worley K.C."/>
            <person name="Muzny D.M."/>
            <person name="Gibbs R."/>
        </authorList>
    </citation>
    <scope>NUCLEOTIDE SEQUENCE</scope>
    <source>
        <strain evidence="3">Brora</strain>
    </source>
</reference>
<dbReference type="EMBL" id="JH432199">
    <property type="status" value="NOT_ANNOTATED_CDS"/>
    <property type="molecule type" value="Genomic_DNA"/>
</dbReference>
<keyword evidence="3" id="KW-1185">Reference proteome</keyword>
<feature type="compositionally biased region" description="Basic and acidic residues" evidence="1">
    <location>
        <begin position="67"/>
        <end position="79"/>
    </location>
</feature>